<organism evidence="1 2">
    <name type="scientific">Cupriavidus neocaledonicus</name>
    <dbReference type="NCBI Taxonomy" id="1040979"/>
    <lineage>
        <taxon>Bacteria</taxon>
        <taxon>Pseudomonadati</taxon>
        <taxon>Pseudomonadota</taxon>
        <taxon>Betaproteobacteria</taxon>
        <taxon>Burkholderiales</taxon>
        <taxon>Burkholderiaceae</taxon>
        <taxon>Cupriavidus</taxon>
    </lineage>
</organism>
<dbReference type="EMBL" id="LT984807">
    <property type="protein sequence ID" value="SPD60736.1"/>
    <property type="molecule type" value="Genomic_DNA"/>
</dbReference>
<keyword evidence="1" id="KW-0614">Plasmid</keyword>
<evidence type="ECO:0000313" key="2">
    <source>
        <dbReference type="Proteomes" id="UP000255168"/>
    </source>
</evidence>
<protein>
    <submittedName>
        <fullName evidence="1">Uncharacterized protein</fullName>
    </submittedName>
</protein>
<accession>A0A375HUP2</accession>
<gene>
    <name evidence="1" type="ORF">CBM2607_MP21394</name>
</gene>
<dbReference type="Proteomes" id="UP000255168">
    <property type="component" value="Plasmid II"/>
</dbReference>
<dbReference type="AlphaFoldDB" id="A0A375HUP2"/>
<name>A0A375HUP2_9BURK</name>
<proteinExistence type="predicted"/>
<sequence>MGGFFYAAAQSTSTAQPDAAMHVLRADLCRNSLTFLSEPNAC</sequence>
<evidence type="ECO:0000313" key="1">
    <source>
        <dbReference type="EMBL" id="SPD60736.1"/>
    </source>
</evidence>
<geneLocation type="plasmid" evidence="2">
    <name>ii</name>
</geneLocation>
<reference evidence="1 2" key="1">
    <citation type="submission" date="2018-01" db="EMBL/GenBank/DDBJ databases">
        <authorList>
            <person name="Clerissi C."/>
        </authorList>
    </citation>
    <scope>NUCLEOTIDE SEQUENCE [LARGE SCALE GENOMIC DNA]</scope>
    <source>
        <strain evidence="1">Cupriavidus taiwanensis STM 6160</strain>
        <plasmid evidence="2">ii</plasmid>
    </source>
</reference>